<evidence type="ECO:0000256" key="1">
    <source>
        <dbReference type="SAM" id="MobiDB-lite"/>
    </source>
</evidence>
<name>A0ABR0F3B9_ZASCE</name>
<accession>A0ABR0F3B9</accession>
<dbReference type="Proteomes" id="UP001305779">
    <property type="component" value="Unassembled WGS sequence"/>
</dbReference>
<reference evidence="2 3" key="1">
    <citation type="journal article" date="2023" name="G3 (Bethesda)">
        <title>A chromosome-level genome assembly of Zasmidium syzygii isolated from banana leaves.</title>
        <authorList>
            <person name="van Westerhoven A.C."/>
            <person name="Mehrabi R."/>
            <person name="Talebi R."/>
            <person name="Steentjes M.B.F."/>
            <person name="Corcolon B."/>
            <person name="Chong P.A."/>
            <person name="Kema G.H.J."/>
            <person name="Seidl M.F."/>
        </authorList>
    </citation>
    <scope>NUCLEOTIDE SEQUENCE [LARGE SCALE GENOMIC DNA]</scope>
    <source>
        <strain evidence="2 3">P124</strain>
    </source>
</reference>
<gene>
    <name evidence="2" type="ORF">PRZ48_001515</name>
</gene>
<comment type="caution">
    <text evidence="2">The sequence shown here is derived from an EMBL/GenBank/DDBJ whole genome shotgun (WGS) entry which is preliminary data.</text>
</comment>
<protein>
    <submittedName>
        <fullName evidence="2">Uncharacterized protein</fullName>
    </submittedName>
</protein>
<organism evidence="2 3">
    <name type="scientific">Zasmidium cellare</name>
    <name type="common">Wine cellar mold</name>
    <name type="synonym">Racodium cellare</name>
    <dbReference type="NCBI Taxonomy" id="395010"/>
    <lineage>
        <taxon>Eukaryota</taxon>
        <taxon>Fungi</taxon>
        <taxon>Dikarya</taxon>
        <taxon>Ascomycota</taxon>
        <taxon>Pezizomycotina</taxon>
        <taxon>Dothideomycetes</taxon>
        <taxon>Dothideomycetidae</taxon>
        <taxon>Mycosphaerellales</taxon>
        <taxon>Mycosphaerellaceae</taxon>
        <taxon>Zasmidium</taxon>
    </lineage>
</organism>
<feature type="compositionally biased region" description="Pro residues" evidence="1">
    <location>
        <begin position="534"/>
        <end position="544"/>
    </location>
</feature>
<evidence type="ECO:0000313" key="2">
    <source>
        <dbReference type="EMBL" id="KAK4507780.1"/>
    </source>
</evidence>
<evidence type="ECO:0000313" key="3">
    <source>
        <dbReference type="Proteomes" id="UP001305779"/>
    </source>
</evidence>
<proteinExistence type="predicted"/>
<feature type="region of interest" description="Disordered" evidence="1">
    <location>
        <begin position="522"/>
        <end position="544"/>
    </location>
</feature>
<dbReference type="EMBL" id="JAXOVC010000001">
    <property type="protein sequence ID" value="KAK4507780.1"/>
    <property type="molecule type" value="Genomic_DNA"/>
</dbReference>
<keyword evidence="3" id="KW-1185">Reference proteome</keyword>
<sequence>MTTISFPPITASQVCFYPMQAEAEDVFTAAPNWFGGDGGLINISAPASLSTCPPHWPDTDPDGKCGPENHYDDDDHDVPIFPIWFDAPDPPGPPPPINIRTGDITFPPPPDPCAILGCKGVCGWISCEGIAGWFIKMFRIPKLKCNIITKTFCRLLKLPCCKKKGNDDSDSECEFCDPPEGSMLNGDGKVCDPNMENCEDLPEEEDEDECTKTSSATDRTVFCAMATAQDGKSSQTCTSTASKIRSGCTIQPESTKTVTSTGCQTTTVDHVSELCHVITGARTTRTECPSTITRQASGCEVSPTKTSVFTTSCDEITATHISELCSVATGANSTSTYCRSTRSSMVSGCDVTASVTSVFSTDCFSRTTVTDKTASCFALGSTVVGGSTFIPSTTCTATASSVWSGCELTGSTTSVVSTSFPACQASAQITIEPMPTFASNFTDSSASGCGPPTSSGLPECTKIVVGQYVVTEAVGEISGSGVTARDEGGSSTATMSCYCGPSAGADVWPVTVCDGKSTWCPNEATTTREQTGTPAPPTLPAAPS</sequence>